<keyword evidence="2" id="KW-1185">Reference proteome</keyword>
<organism evidence="1 2">
    <name type="scientific">Stenotrophomonas tumulicola</name>
    <dbReference type="NCBI Taxonomy" id="1685415"/>
    <lineage>
        <taxon>Bacteria</taxon>
        <taxon>Pseudomonadati</taxon>
        <taxon>Pseudomonadota</taxon>
        <taxon>Gammaproteobacteria</taxon>
        <taxon>Lysobacterales</taxon>
        <taxon>Lysobacteraceae</taxon>
        <taxon>Stenotrophomonas</taxon>
    </lineage>
</organism>
<accession>A0A7W3FP17</accession>
<dbReference type="RefSeq" id="WP_182340256.1">
    <property type="nucleotide sequence ID" value="NZ_JACGXS010000009.1"/>
</dbReference>
<name>A0A7W3FP17_9GAMM</name>
<dbReference type="AlphaFoldDB" id="A0A7W3FP17"/>
<sequence>MIDFGLFRSISVPGILRSSGLGRVELKAWVAQGHYKVSAISSGSQDLVFHVVDVLPLIESFGYDHSRFACAAFESARELRADPSFPKATAWAAIRMYYAAFFAAHALLRYSGNACSQIDPEQASLVSKYAGLYGVTENMGKGFYQINWSPVSNDLVMEKVKDSHRDTWRVFDQWLQRAITVLPTVQGLTHSKVEVIETLSALRENLRSEGANSGNWLSAFRNNVNYRQSYDAWYPYRKSAVRFDRISRYIDGWKDSAFNVQAALGEIDDRAKFFGSCAVIMHLLNGITIDLLKAAQKNSLHSSQTARLVR</sequence>
<dbReference type="Proteomes" id="UP000547058">
    <property type="component" value="Unassembled WGS sequence"/>
</dbReference>
<comment type="caution">
    <text evidence="1">The sequence shown here is derived from an EMBL/GenBank/DDBJ whole genome shotgun (WGS) entry which is preliminary data.</text>
</comment>
<gene>
    <name evidence="1" type="ORF">H4O11_15025</name>
</gene>
<dbReference type="EMBL" id="JACGXS010000009">
    <property type="protein sequence ID" value="MBA8683111.1"/>
    <property type="molecule type" value="Genomic_DNA"/>
</dbReference>
<reference evidence="1 2" key="1">
    <citation type="submission" date="2020-08" db="EMBL/GenBank/DDBJ databases">
        <title>Stenotrophomonas tumulicola JCM 30961.</title>
        <authorList>
            <person name="Deng Y."/>
        </authorList>
    </citation>
    <scope>NUCLEOTIDE SEQUENCE [LARGE SCALE GENOMIC DNA]</scope>
    <source>
        <strain evidence="1 2">JCM 30961</strain>
    </source>
</reference>
<protein>
    <submittedName>
        <fullName evidence="1">Uncharacterized protein</fullName>
    </submittedName>
</protein>
<evidence type="ECO:0000313" key="2">
    <source>
        <dbReference type="Proteomes" id="UP000547058"/>
    </source>
</evidence>
<evidence type="ECO:0000313" key="1">
    <source>
        <dbReference type="EMBL" id="MBA8683111.1"/>
    </source>
</evidence>
<proteinExistence type="predicted"/>